<dbReference type="AlphaFoldDB" id="A0AA88PE63"/>
<accession>A0AA88PE63</accession>
<dbReference type="Proteomes" id="UP001187343">
    <property type="component" value="Unassembled WGS sequence"/>
</dbReference>
<reference evidence="2" key="1">
    <citation type="submission" date="2023-08" db="EMBL/GenBank/DDBJ databases">
        <title>Chromosome-level Genome Assembly of mud carp (Cirrhinus molitorella).</title>
        <authorList>
            <person name="Liu H."/>
        </authorList>
    </citation>
    <scope>NUCLEOTIDE SEQUENCE</scope>
    <source>
        <strain evidence="2">Prfri</strain>
        <tissue evidence="2">Muscle</tissue>
    </source>
</reference>
<keyword evidence="3" id="KW-1185">Reference proteome</keyword>
<evidence type="ECO:0000313" key="2">
    <source>
        <dbReference type="EMBL" id="KAK2871062.1"/>
    </source>
</evidence>
<gene>
    <name evidence="2" type="ORF">Q8A67_023589</name>
</gene>
<evidence type="ECO:0000256" key="1">
    <source>
        <dbReference type="SAM" id="MobiDB-lite"/>
    </source>
</evidence>
<dbReference type="EMBL" id="JAUYZG010000023">
    <property type="protein sequence ID" value="KAK2871062.1"/>
    <property type="molecule type" value="Genomic_DNA"/>
</dbReference>
<feature type="region of interest" description="Disordered" evidence="1">
    <location>
        <begin position="1"/>
        <end position="52"/>
    </location>
</feature>
<comment type="caution">
    <text evidence="2">The sequence shown here is derived from an EMBL/GenBank/DDBJ whole genome shotgun (WGS) entry which is preliminary data.</text>
</comment>
<organism evidence="2 3">
    <name type="scientific">Cirrhinus molitorella</name>
    <name type="common">mud carp</name>
    <dbReference type="NCBI Taxonomy" id="172907"/>
    <lineage>
        <taxon>Eukaryota</taxon>
        <taxon>Metazoa</taxon>
        <taxon>Chordata</taxon>
        <taxon>Craniata</taxon>
        <taxon>Vertebrata</taxon>
        <taxon>Euteleostomi</taxon>
        <taxon>Actinopterygii</taxon>
        <taxon>Neopterygii</taxon>
        <taxon>Teleostei</taxon>
        <taxon>Ostariophysi</taxon>
        <taxon>Cypriniformes</taxon>
        <taxon>Cyprinidae</taxon>
        <taxon>Labeoninae</taxon>
        <taxon>Labeonini</taxon>
        <taxon>Cirrhinus</taxon>
    </lineage>
</organism>
<evidence type="ECO:0000313" key="3">
    <source>
        <dbReference type="Proteomes" id="UP001187343"/>
    </source>
</evidence>
<feature type="compositionally biased region" description="Basic and acidic residues" evidence="1">
    <location>
        <begin position="8"/>
        <end position="34"/>
    </location>
</feature>
<proteinExistence type="predicted"/>
<name>A0AA88PE63_9TELE</name>
<sequence length="124" mass="13449">MRGGKGRQRGDERSERKSDGERESKTKYTHRGCEDEMSGGKHTPVEPHGQDVSSLTYTHRSYADRSPCALAPSLSGGVQRGPGRPQRSALAIWSTLGLGGYWIPLPWPAGWVARLSAALFSSPA</sequence>
<protein>
    <submittedName>
        <fullName evidence="2">Uncharacterized protein</fullName>
    </submittedName>
</protein>